<dbReference type="InterPro" id="IPR005901">
    <property type="entry name" value="GLPGLI"/>
</dbReference>
<protein>
    <submittedName>
        <fullName evidence="3">GLPGLI family protein</fullName>
    </submittedName>
</protein>
<proteinExistence type="predicted"/>
<feature type="compositionally biased region" description="Basic and acidic residues" evidence="1">
    <location>
        <begin position="259"/>
        <end position="276"/>
    </location>
</feature>
<dbReference type="NCBIfam" id="TIGR01200">
    <property type="entry name" value="GLPGLI"/>
    <property type="match status" value="1"/>
</dbReference>
<comment type="caution">
    <text evidence="3">The sequence shown here is derived from an EMBL/GenBank/DDBJ whole genome shotgun (WGS) entry which is preliminary data.</text>
</comment>
<feature type="region of interest" description="Disordered" evidence="1">
    <location>
        <begin position="253"/>
        <end position="276"/>
    </location>
</feature>
<keyword evidence="2" id="KW-0732">Signal</keyword>
<evidence type="ECO:0000256" key="2">
    <source>
        <dbReference type="SAM" id="SignalP"/>
    </source>
</evidence>
<evidence type="ECO:0000313" key="4">
    <source>
        <dbReference type="Proteomes" id="UP001184861"/>
    </source>
</evidence>
<organism evidence="3 4">
    <name type="scientific">Chryseobacterium rhizosphaerae</name>
    <dbReference type="NCBI Taxonomy" id="395937"/>
    <lineage>
        <taxon>Bacteria</taxon>
        <taxon>Pseudomonadati</taxon>
        <taxon>Bacteroidota</taxon>
        <taxon>Flavobacteriia</taxon>
        <taxon>Flavobacteriales</taxon>
        <taxon>Weeksellaceae</taxon>
        <taxon>Chryseobacterium group</taxon>
        <taxon>Chryseobacterium</taxon>
    </lineage>
</organism>
<gene>
    <name evidence="3" type="ORF">J2787_000009</name>
</gene>
<sequence>MKKLTTLLILLLSITAHAQNQRFIYEYRYVTDSTAKDQPETEMLLLDVVPKGSKFYSKDTFETDSLIAATMEKQFKAGSKELNLSGIQYKGKIRYSVEKMYPDYSVIFFNNLVADEYMVKDGRKQQWSILSDKTKIGEFSVQKAVCDFIGRKWTAWFTTDLPIQDGPYKFHGLPGLIVKLEDDTHTHSFELKGNKKLPPGYEWQSTKDKHRFNPIITLNEEKYRKAYKEYRADPMKSERQMLAQGVVIMEMDASGKATKTSDSEKRDKEIKRRNDIQKENNILEIDLLK</sequence>
<dbReference type="EMBL" id="JAVDQY010000001">
    <property type="protein sequence ID" value="MDR6524639.1"/>
    <property type="molecule type" value="Genomic_DNA"/>
</dbReference>
<dbReference type="AlphaFoldDB" id="A0AAE3Y636"/>
<dbReference type="Proteomes" id="UP001184861">
    <property type="component" value="Unassembled WGS sequence"/>
</dbReference>
<reference evidence="3" key="1">
    <citation type="submission" date="2023-07" db="EMBL/GenBank/DDBJ databases">
        <title>Sorghum-associated microbial communities from plants grown in Nebraska, USA.</title>
        <authorList>
            <person name="Schachtman D."/>
        </authorList>
    </citation>
    <scope>NUCLEOTIDE SEQUENCE</scope>
    <source>
        <strain evidence="3">DS2360</strain>
    </source>
</reference>
<evidence type="ECO:0000256" key="1">
    <source>
        <dbReference type="SAM" id="MobiDB-lite"/>
    </source>
</evidence>
<accession>A0AAE3Y636</accession>
<feature type="signal peptide" evidence="2">
    <location>
        <begin position="1"/>
        <end position="18"/>
    </location>
</feature>
<dbReference type="Pfam" id="PF09697">
    <property type="entry name" value="Porph_ging"/>
    <property type="match status" value="1"/>
</dbReference>
<dbReference type="RefSeq" id="WP_309943987.1">
    <property type="nucleotide sequence ID" value="NZ_JAVDQY010000001.1"/>
</dbReference>
<evidence type="ECO:0000313" key="3">
    <source>
        <dbReference type="EMBL" id="MDR6524639.1"/>
    </source>
</evidence>
<feature type="chain" id="PRO_5042139635" evidence="2">
    <location>
        <begin position="19"/>
        <end position="289"/>
    </location>
</feature>
<name>A0AAE3Y636_9FLAO</name>